<dbReference type="PANTHER" id="PTHR33823:SF4">
    <property type="entry name" value="GENERAL STRESS PROTEIN 16O"/>
    <property type="match status" value="1"/>
</dbReference>
<keyword evidence="7" id="KW-1185">Reference proteome</keyword>
<proteinExistence type="predicted"/>
<dbReference type="PANTHER" id="PTHR33823">
    <property type="entry name" value="RNA POLYMERASE-BINDING TRANSCRIPTION FACTOR DKSA-RELATED"/>
    <property type="match status" value="1"/>
</dbReference>
<evidence type="ECO:0000256" key="1">
    <source>
        <dbReference type="ARBA" id="ARBA00022723"/>
    </source>
</evidence>
<dbReference type="PROSITE" id="PS51128">
    <property type="entry name" value="ZF_DKSA_2"/>
    <property type="match status" value="1"/>
</dbReference>
<dbReference type="Gene3D" id="1.20.120.910">
    <property type="entry name" value="DksA, coiled-coil domain"/>
    <property type="match status" value="1"/>
</dbReference>
<feature type="domain" description="Zinc finger DksA/TraR C4-type" evidence="5">
    <location>
        <begin position="85"/>
        <end position="120"/>
    </location>
</feature>
<keyword evidence="2" id="KW-0863">Zinc-finger</keyword>
<dbReference type="RefSeq" id="WP_074950204.1">
    <property type="nucleotide sequence ID" value="NZ_FPBV01000004.1"/>
</dbReference>
<name>A0A1I7H9H3_9BACL</name>
<dbReference type="AlphaFoldDB" id="A0A1I7H9H3"/>
<dbReference type="InterPro" id="IPR000962">
    <property type="entry name" value="Znf_DskA_TraR"/>
</dbReference>
<dbReference type="Proteomes" id="UP000183508">
    <property type="component" value="Unassembled WGS sequence"/>
</dbReference>
<reference evidence="7" key="1">
    <citation type="submission" date="2016-10" db="EMBL/GenBank/DDBJ databases">
        <authorList>
            <person name="Varghese N."/>
        </authorList>
    </citation>
    <scope>NUCLEOTIDE SEQUENCE [LARGE SCALE GENOMIC DNA]</scope>
    <source>
        <strain evidence="7">DSM 17980</strain>
    </source>
</reference>
<dbReference type="OrthoDB" id="9811543at2"/>
<dbReference type="InterPro" id="IPR014240">
    <property type="entry name" value="YteA"/>
</dbReference>
<evidence type="ECO:0000313" key="7">
    <source>
        <dbReference type="Proteomes" id="UP000183508"/>
    </source>
</evidence>
<accession>A0A1I7H9H3</accession>
<dbReference type="PROSITE" id="PS01102">
    <property type="entry name" value="ZF_DKSA_1"/>
    <property type="match status" value="1"/>
</dbReference>
<evidence type="ECO:0000259" key="5">
    <source>
        <dbReference type="Pfam" id="PF01258"/>
    </source>
</evidence>
<evidence type="ECO:0000256" key="3">
    <source>
        <dbReference type="ARBA" id="ARBA00022833"/>
    </source>
</evidence>
<keyword evidence="1" id="KW-0479">Metal-binding</keyword>
<dbReference type="GO" id="GO:0008270">
    <property type="term" value="F:zinc ion binding"/>
    <property type="evidence" value="ECO:0007669"/>
    <property type="project" value="UniProtKB-KW"/>
</dbReference>
<dbReference type="SUPFAM" id="SSF109635">
    <property type="entry name" value="DnaK suppressor protein DksA, alpha-hairpin domain"/>
    <property type="match status" value="1"/>
</dbReference>
<gene>
    <name evidence="6" type="ORF">SAMN05421543_10460</name>
</gene>
<feature type="zinc finger region" description="dksA C4-type" evidence="4">
    <location>
        <begin position="90"/>
        <end position="114"/>
    </location>
</feature>
<dbReference type="Pfam" id="PF01258">
    <property type="entry name" value="zf-dskA_traR"/>
    <property type="match status" value="1"/>
</dbReference>
<evidence type="ECO:0000256" key="4">
    <source>
        <dbReference type="PROSITE-ProRule" id="PRU00510"/>
    </source>
</evidence>
<dbReference type="EMBL" id="FPBV01000004">
    <property type="protein sequence ID" value="SFU57353.1"/>
    <property type="molecule type" value="Genomic_DNA"/>
</dbReference>
<sequence>MKRWESQRQWLTRERDQVLNRLRHSGEYGLDDPMNDELGELSGYDNHPADIGSELFERGKDLALRDLDHIRLQEIDRALQRIAEGGYGVCDRCGRPISEARLEANPLATLCYACKQEDERLHPMRERPLEEAFLHPGFGRTSTDDTSGVAFDGEDAWEAVARFNQRPSYAQDYEGYGKVTLDDNEGVVEQTDRISNEAYKSQLP</sequence>
<keyword evidence="3" id="KW-0862">Zinc</keyword>
<dbReference type="InterPro" id="IPR037187">
    <property type="entry name" value="DnaK_N"/>
</dbReference>
<evidence type="ECO:0000313" key="6">
    <source>
        <dbReference type="EMBL" id="SFU57353.1"/>
    </source>
</evidence>
<protein>
    <submittedName>
        <fullName evidence="6">Regulatory protein, yteA family</fullName>
    </submittedName>
</protein>
<dbReference type="STRING" id="392015.SAMN05421543_10460"/>
<evidence type="ECO:0000256" key="2">
    <source>
        <dbReference type="ARBA" id="ARBA00022771"/>
    </source>
</evidence>
<dbReference type="NCBIfam" id="TIGR02890">
    <property type="entry name" value="bacill_yteA"/>
    <property type="match status" value="1"/>
</dbReference>
<dbReference type="SUPFAM" id="SSF57716">
    <property type="entry name" value="Glucocorticoid receptor-like (DNA-binding domain)"/>
    <property type="match status" value="1"/>
</dbReference>
<dbReference type="InterPro" id="IPR020458">
    <property type="entry name" value="Znf_DskA_TraR_CS"/>
</dbReference>
<organism evidence="6 7">
    <name type="scientific">Alicyclobacillus macrosporangiidus</name>
    <dbReference type="NCBI Taxonomy" id="392015"/>
    <lineage>
        <taxon>Bacteria</taxon>
        <taxon>Bacillati</taxon>
        <taxon>Bacillota</taxon>
        <taxon>Bacilli</taxon>
        <taxon>Bacillales</taxon>
        <taxon>Alicyclobacillaceae</taxon>
        <taxon>Alicyclobacillus</taxon>
    </lineage>
</organism>